<dbReference type="Proteomes" id="UP000243719">
    <property type="component" value="Unassembled WGS sequence"/>
</dbReference>
<gene>
    <name evidence="1" type="ORF">SAMN05216551_115104</name>
</gene>
<evidence type="ECO:0000313" key="2">
    <source>
        <dbReference type="Proteomes" id="UP000243719"/>
    </source>
</evidence>
<proteinExistence type="predicted"/>
<dbReference type="EMBL" id="FNLO01000015">
    <property type="protein sequence ID" value="SDV51194.1"/>
    <property type="molecule type" value="Genomic_DNA"/>
</dbReference>
<evidence type="ECO:0000313" key="1">
    <source>
        <dbReference type="EMBL" id="SDV51194.1"/>
    </source>
</evidence>
<organism evidence="1 2">
    <name type="scientific">Chitinasiproducens palmae</name>
    <dbReference type="NCBI Taxonomy" id="1770053"/>
    <lineage>
        <taxon>Bacteria</taxon>
        <taxon>Pseudomonadati</taxon>
        <taxon>Pseudomonadota</taxon>
        <taxon>Betaproteobacteria</taxon>
        <taxon>Burkholderiales</taxon>
        <taxon>Burkholderiaceae</taxon>
        <taxon>Chitinasiproducens</taxon>
    </lineage>
</organism>
<reference evidence="2" key="1">
    <citation type="submission" date="2016-09" db="EMBL/GenBank/DDBJ databases">
        <authorList>
            <person name="Varghese N."/>
            <person name="Submissions S."/>
        </authorList>
    </citation>
    <scope>NUCLEOTIDE SEQUENCE [LARGE SCALE GENOMIC DNA]</scope>
    <source>
        <strain evidence="2">JS23</strain>
    </source>
</reference>
<dbReference type="RefSeq" id="WP_091912653.1">
    <property type="nucleotide sequence ID" value="NZ_FNLO01000015.1"/>
</dbReference>
<dbReference type="OrthoDB" id="6563456at2"/>
<dbReference type="AlphaFoldDB" id="A0A1H2PW97"/>
<protein>
    <submittedName>
        <fullName evidence="1">Uncharacterized protein</fullName>
    </submittedName>
</protein>
<name>A0A1H2PW97_9BURK</name>
<keyword evidence="2" id="KW-1185">Reference proteome</keyword>
<sequence length="139" mass="14562">MSETANTLTQRYILYIAEQRVFARNARGKLIDLGVAEQADGGGKLGYTLDVAAENGATIAGSGFAAPVEALRDLAGKLDFTYLDQQFTSLPNRIEDERPIDLANAPQHAFTVDEFGDDKSGGASVSGGGAGNGGTPHIF</sequence>
<accession>A0A1H2PW97</accession>